<reference evidence="4 5" key="1">
    <citation type="journal article" date="2012" name="Stand. Genomic Sci.">
        <title>Complete genome sequencing and analysis of Saprospira grandis str. Lewin, a predatory marine bacterium.</title>
        <authorList>
            <person name="Saw J.H."/>
            <person name="Yuryev A."/>
            <person name="Kanbe M."/>
            <person name="Hou S."/>
            <person name="Young A.G."/>
            <person name="Aizawa S."/>
            <person name="Alam M."/>
        </authorList>
    </citation>
    <scope>NUCLEOTIDE SEQUENCE [LARGE SCALE GENOMIC DNA]</scope>
    <source>
        <strain evidence="4 5">Lewin</strain>
    </source>
</reference>
<dbReference type="GO" id="GO:0052689">
    <property type="term" value="F:carboxylic ester hydrolase activity"/>
    <property type="evidence" value="ECO:0007669"/>
    <property type="project" value="TreeGrafter"/>
</dbReference>
<organism evidence="4 5">
    <name type="scientific">Saprospira grandis (strain Lewin)</name>
    <dbReference type="NCBI Taxonomy" id="984262"/>
    <lineage>
        <taxon>Bacteria</taxon>
        <taxon>Pseudomonadati</taxon>
        <taxon>Bacteroidota</taxon>
        <taxon>Saprospiria</taxon>
        <taxon>Saprospirales</taxon>
        <taxon>Saprospiraceae</taxon>
        <taxon>Saprospira</taxon>
    </lineage>
</organism>
<dbReference type="InterPro" id="IPR029058">
    <property type="entry name" value="AB_hydrolase_fold"/>
</dbReference>
<dbReference type="OrthoDB" id="595091at2"/>
<dbReference type="SUPFAM" id="SSF53474">
    <property type="entry name" value="alpha/beta-Hydrolases"/>
    <property type="match status" value="1"/>
</dbReference>
<dbReference type="RefSeq" id="WP_014373326.1">
    <property type="nucleotide sequence ID" value="NC_016940.1"/>
</dbReference>
<dbReference type="eggNOG" id="COG0400">
    <property type="taxonomic scope" value="Bacteria"/>
</dbReference>
<dbReference type="KEGG" id="sgn:SGRA_0340"/>
<dbReference type="PANTHER" id="PTHR10655">
    <property type="entry name" value="LYSOPHOSPHOLIPASE-RELATED"/>
    <property type="match status" value="1"/>
</dbReference>
<evidence type="ECO:0000313" key="4">
    <source>
        <dbReference type="EMBL" id="AFC23079.1"/>
    </source>
</evidence>
<dbReference type="AlphaFoldDB" id="H6L7P7"/>
<dbReference type="Pfam" id="PF02230">
    <property type="entry name" value="Abhydrolase_2"/>
    <property type="match status" value="1"/>
</dbReference>
<dbReference type="Gene3D" id="3.40.50.1820">
    <property type="entry name" value="alpha/beta hydrolase"/>
    <property type="match status" value="1"/>
</dbReference>
<dbReference type="STRING" id="984262.SGRA_0340"/>
<accession>H6L7P7</accession>
<dbReference type="GO" id="GO:0005737">
    <property type="term" value="C:cytoplasm"/>
    <property type="evidence" value="ECO:0007669"/>
    <property type="project" value="TreeGrafter"/>
</dbReference>
<dbReference type="PANTHER" id="PTHR10655:SF17">
    <property type="entry name" value="LYSOPHOSPHOLIPASE-LIKE PROTEIN 1"/>
    <property type="match status" value="1"/>
</dbReference>
<feature type="domain" description="Phospholipase/carboxylesterase/thioesterase" evidence="3">
    <location>
        <begin position="26"/>
        <end position="210"/>
    </location>
</feature>
<keyword evidence="5" id="KW-1185">Reference proteome</keyword>
<dbReference type="InterPro" id="IPR050565">
    <property type="entry name" value="LYPA1-2/EST-like"/>
</dbReference>
<evidence type="ECO:0000313" key="5">
    <source>
        <dbReference type="Proteomes" id="UP000007519"/>
    </source>
</evidence>
<proteinExistence type="inferred from homology"/>
<gene>
    <name evidence="4" type="ordered locus">SGRA_0340</name>
</gene>
<comment type="similarity">
    <text evidence="1">Belongs to the AB hydrolase superfamily. AB hydrolase 2 family.</text>
</comment>
<dbReference type="Proteomes" id="UP000007519">
    <property type="component" value="Chromosome"/>
</dbReference>
<evidence type="ECO:0000256" key="2">
    <source>
        <dbReference type="ARBA" id="ARBA00022801"/>
    </source>
</evidence>
<dbReference type="GO" id="GO:0008474">
    <property type="term" value="F:palmitoyl-(protein) hydrolase activity"/>
    <property type="evidence" value="ECO:0007669"/>
    <property type="project" value="TreeGrafter"/>
</dbReference>
<dbReference type="HOGENOM" id="CLU_110251_0_0_10"/>
<dbReference type="InterPro" id="IPR003140">
    <property type="entry name" value="PLipase/COase/thioEstase"/>
</dbReference>
<sequence length="214" mass="24820">MQKIERLTVKKTAHYHTLGKLNAQTQHIYLALHGYGQDASRLPQKFAELPHTFVIAPEALSSFYCKASSGQIGHSWMTKNHREDEIKDYLAYLDQLYAHLLPQFPPQAKFHLLGFSQGGATALRWALHRQPQRLNKLIIWAADAPPELDVQSEFLTQLKFHWVCGQQDAYFPKERLEQQIAFWKNLPQPPHIQLFDGPHRIDKRVLKAIHEDND</sequence>
<name>H6L7P7_SAPGL</name>
<dbReference type="EMBL" id="CP002831">
    <property type="protein sequence ID" value="AFC23079.1"/>
    <property type="molecule type" value="Genomic_DNA"/>
</dbReference>
<keyword evidence="2" id="KW-0378">Hydrolase</keyword>
<protein>
    <submittedName>
        <fullName evidence="4">Esterase/lipase, putative</fullName>
    </submittedName>
</protein>
<evidence type="ECO:0000259" key="3">
    <source>
        <dbReference type="Pfam" id="PF02230"/>
    </source>
</evidence>
<evidence type="ECO:0000256" key="1">
    <source>
        <dbReference type="ARBA" id="ARBA00006499"/>
    </source>
</evidence>